<reference evidence="9 10" key="1">
    <citation type="journal article" date="2020" name="ISME J.">
        <title>Uncovering the hidden diversity of litter-decomposition mechanisms in mushroom-forming fungi.</title>
        <authorList>
            <person name="Floudas D."/>
            <person name="Bentzer J."/>
            <person name="Ahren D."/>
            <person name="Johansson T."/>
            <person name="Persson P."/>
            <person name="Tunlid A."/>
        </authorList>
    </citation>
    <scope>NUCLEOTIDE SEQUENCE [LARGE SCALE GENOMIC DNA]</scope>
    <source>
        <strain evidence="9 10">CBS 101986</strain>
    </source>
</reference>
<dbReference type="PANTHER" id="PTHR12363">
    <property type="entry name" value="TRANSPORTIN 3 AND IMPORTIN 13"/>
    <property type="match status" value="1"/>
</dbReference>
<evidence type="ECO:0000256" key="3">
    <source>
        <dbReference type="ARBA" id="ARBA00016020"/>
    </source>
</evidence>
<evidence type="ECO:0000256" key="4">
    <source>
        <dbReference type="ARBA" id="ARBA00022448"/>
    </source>
</evidence>
<dbReference type="InterPro" id="IPR011989">
    <property type="entry name" value="ARM-like"/>
</dbReference>
<keyword evidence="4" id="KW-0813">Transport</keyword>
<comment type="caution">
    <text evidence="9">The sequence shown here is derived from an EMBL/GenBank/DDBJ whole genome shotgun (WGS) entry which is preliminary data.</text>
</comment>
<dbReference type="InterPro" id="IPR040520">
    <property type="entry name" value="Importin_rep_3"/>
</dbReference>
<evidence type="ECO:0000259" key="8">
    <source>
        <dbReference type="Pfam" id="PF08389"/>
    </source>
</evidence>
<evidence type="ECO:0000313" key="10">
    <source>
        <dbReference type="Proteomes" id="UP000567179"/>
    </source>
</evidence>
<evidence type="ECO:0000256" key="1">
    <source>
        <dbReference type="ARBA" id="ARBA00004123"/>
    </source>
</evidence>
<dbReference type="EMBL" id="JAACJJ010000044">
    <property type="protein sequence ID" value="KAF5314324.1"/>
    <property type="molecule type" value="Genomic_DNA"/>
</dbReference>
<dbReference type="GO" id="GO:0005737">
    <property type="term" value="C:cytoplasm"/>
    <property type="evidence" value="ECO:0007669"/>
    <property type="project" value="TreeGrafter"/>
</dbReference>
<dbReference type="InterPro" id="IPR016024">
    <property type="entry name" value="ARM-type_fold"/>
</dbReference>
<keyword evidence="7" id="KW-0539">Nucleus</keyword>
<dbReference type="AlphaFoldDB" id="A0A8H5EVX5"/>
<dbReference type="Pfam" id="PF24140">
    <property type="entry name" value="TPR_TNPO3_IPO13_3rd"/>
    <property type="match status" value="1"/>
</dbReference>
<evidence type="ECO:0000256" key="6">
    <source>
        <dbReference type="ARBA" id="ARBA00022927"/>
    </source>
</evidence>
<dbReference type="InterPro" id="IPR040709">
    <property type="entry name" value="Importin_rep_1"/>
</dbReference>
<dbReference type="GO" id="GO:0006606">
    <property type="term" value="P:protein import into nucleus"/>
    <property type="evidence" value="ECO:0007669"/>
    <property type="project" value="TreeGrafter"/>
</dbReference>
<dbReference type="Pfam" id="PF18773">
    <property type="entry name" value="Importin_rep"/>
    <property type="match status" value="1"/>
</dbReference>
<comment type="subcellular location">
    <subcellularLocation>
        <location evidence="1">Nucleus</location>
    </subcellularLocation>
</comment>
<keyword evidence="5" id="KW-0677">Repeat</keyword>
<dbReference type="InterPro" id="IPR013598">
    <property type="entry name" value="Exportin-1/Importin-b-like"/>
</dbReference>
<dbReference type="GO" id="GO:0005634">
    <property type="term" value="C:nucleus"/>
    <property type="evidence" value="ECO:0007669"/>
    <property type="project" value="UniProtKB-SubCell"/>
</dbReference>
<gene>
    <name evidence="9" type="ORF">D9619_011929</name>
</gene>
<name>A0A8H5EVX5_9AGAR</name>
<comment type="similarity">
    <text evidence="2">Belongs to the importin beta family.</text>
</comment>
<dbReference type="InterPro" id="IPR051345">
    <property type="entry name" value="Importin_beta-like_NTR"/>
</dbReference>
<dbReference type="OrthoDB" id="2016913at2759"/>
<feature type="domain" description="Exportin-1/Importin-beta-like" evidence="8">
    <location>
        <begin position="114"/>
        <end position="262"/>
    </location>
</feature>
<dbReference type="Gene3D" id="1.25.10.10">
    <property type="entry name" value="Leucine-rich Repeat Variant"/>
    <property type="match status" value="1"/>
</dbReference>
<dbReference type="Proteomes" id="UP000567179">
    <property type="component" value="Unassembled WGS sequence"/>
</dbReference>
<keyword evidence="6" id="KW-0653">Protein transport</keyword>
<dbReference type="Pfam" id="PF18806">
    <property type="entry name" value="Importin_rep_3"/>
    <property type="match status" value="1"/>
</dbReference>
<evidence type="ECO:0000256" key="2">
    <source>
        <dbReference type="ARBA" id="ARBA00007991"/>
    </source>
</evidence>
<evidence type="ECO:0000256" key="5">
    <source>
        <dbReference type="ARBA" id="ARBA00022737"/>
    </source>
</evidence>
<organism evidence="9 10">
    <name type="scientific">Psilocybe cf. subviscida</name>
    <dbReference type="NCBI Taxonomy" id="2480587"/>
    <lineage>
        <taxon>Eukaryota</taxon>
        <taxon>Fungi</taxon>
        <taxon>Dikarya</taxon>
        <taxon>Basidiomycota</taxon>
        <taxon>Agaricomycotina</taxon>
        <taxon>Agaricomycetes</taxon>
        <taxon>Agaricomycetidae</taxon>
        <taxon>Agaricales</taxon>
        <taxon>Agaricineae</taxon>
        <taxon>Strophariaceae</taxon>
        <taxon>Psilocybe</taxon>
    </lineage>
</organism>
<dbReference type="PANTHER" id="PTHR12363:SF33">
    <property type="entry name" value="IMPORTIN-13"/>
    <property type="match status" value="1"/>
</dbReference>
<dbReference type="SUPFAM" id="SSF48371">
    <property type="entry name" value="ARM repeat"/>
    <property type="match status" value="1"/>
</dbReference>
<proteinExistence type="inferred from homology"/>
<dbReference type="InterPro" id="IPR057942">
    <property type="entry name" value="TPR_TNPO3_IPO13_3rd"/>
</dbReference>
<protein>
    <recommendedName>
        <fullName evidence="3">Importin-13</fullName>
    </recommendedName>
</protein>
<sequence>MSTPAFIPSLSPADIEQAVQLIQHAYAPPAAGTTPEELKRLQHDLFEIQKRPEAWGLVIPLLNHQDQNVQFFGAHTAQVKIARDWELFPAEHSESLRDLLVQLTAHSIAIGRSKFILRKLFVALTSLALKLAPGHPSRWPEWILSTVTIFSSQGAPTEHVMDFLSIVAEEVGNADLLGPSKAQMQQTILDATPMVVQAISTTIVQPFGTVPTGQYLSATRCLQAWMGFLKADHITALIPPLISLLDPSIPDDTIFVTASDTLQEMTAKSPLSDGSGSKTFTEPLLVWLDTVGNRIIETVLPNDAFSPIIHSLCKLMVALGDHSTAYIASNISSTMPVSTGLSTPPTTKGHLVQSFLRLLLVFTGLPGYYGVDEEESEMTLGFWYLFQEALWSTDFYLDDGEEDRSSAPPESAAGGDSGQVLVAKAVFIELVKVLRRKVEFPPLGSGWSRDQVEKFQVYRRDVGDTLINAYYVLRDHMLGYYVNDISERLASRQESDGWQDIEATLHCVMSIQEAIDMDNVPHLDRLFSPDILARLPSNGRARVRKTALGVIGAYSSWFATQLHSLSTNPSQPNLLLTVLSYVVSALPDPSLCLSAATALRNLCEANRNDLAVHIQAFGELHAGLNSIPDSEKSKVLQSIASVIQAMPPHEGIPAIEAIISPIIQKLSASLQASATQQEEARLSAILNLEILAGVAKGLTRSMEGGIFIDDETDPDGNSDVAAIKRTREEPQAIALRESIFTAIRGVVEIWSLDVEVSHSIGDLFKSITCLPSDLTLISLPAGPLLELVCLAAQRQLTASWLSLAAILVAQLNPPVFSLNLAAGPPPEAKAIVQVILPLLIECGLRMLSMDGAAENNPDIVQEFFAFLERASQDFTSAFYALPNGLLDSLMQCAIRALCLQERYSLVAACNFISTLIHRSSVADDLGSQRDNLLIAHGRPLMRAALEGFAGVAPRSVVPNLIEILGTLLTRASDVNLAGGASQWMKEILLADDFVQSKASAEAKMKFVKAVAGSRSLKRTREAAQQFTLVARGLEGSNFGYSTLTM</sequence>
<keyword evidence="10" id="KW-1185">Reference proteome</keyword>
<evidence type="ECO:0000313" key="9">
    <source>
        <dbReference type="EMBL" id="KAF5314324.1"/>
    </source>
</evidence>
<dbReference type="Pfam" id="PF08389">
    <property type="entry name" value="Xpo1"/>
    <property type="match status" value="1"/>
</dbReference>
<evidence type="ECO:0000256" key="7">
    <source>
        <dbReference type="ARBA" id="ARBA00023242"/>
    </source>
</evidence>
<accession>A0A8H5EVX5</accession>